<evidence type="ECO:0000313" key="1">
    <source>
        <dbReference type="EMBL" id="OIQ73857.1"/>
    </source>
</evidence>
<gene>
    <name evidence="1" type="ORF">GALL_445050</name>
</gene>
<proteinExistence type="predicted"/>
<protein>
    <submittedName>
        <fullName evidence="1">Uncharacterized protein</fullName>
    </submittedName>
</protein>
<dbReference type="EMBL" id="MLJW01002712">
    <property type="protein sequence ID" value="OIQ73857.1"/>
    <property type="molecule type" value="Genomic_DNA"/>
</dbReference>
<accession>A0A1J5PQS4</accession>
<organism evidence="1">
    <name type="scientific">mine drainage metagenome</name>
    <dbReference type="NCBI Taxonomy" id="410659"/>
    <lineage>
        <taxon>unclassified sequences</taxon>
        <taxon>metagenomes</taxon>
        <taxon>ecological metagenomes</taxon>
    </lineage>
</organism>
<dbReference type="AlphaFoldDB" id="A0A1J5PQS4"/>
<sequence length="142" mass="15552">MRRDVLAYLALGIASQPPVCKQHVVVELLSLAQLLDAWNLLAEHRVRRAHAEEVGLRKIPVVAVGVLGLDDDRTNPERGLARMKLGRANELGIAPAIRPLSETLHGNTEQALAQEDDQFLELVIAQILIGELHRAPEPGASR</sequence>
<reference evidence="1" key="1">
    <citation type="submission" date="2016-10" db="EMBL/GenBank/DDBJ databases">
        <title>Sequence of Gallionella enrichment culture.</title>
        <authorList>
            <person name="Poehlein A."/>
            <person name="Muehling M."/>
            <person name="Daniel R."/>
        </authorList>
    </citation>
    <scope>NUCLEOTIDE SEQUENCE</scope>
</reference>
<name>A0A1J5PQS4_9ZZZZ</name>
<comment type="caution">
    <text evidence="1">The sequence shown here is derived from an EMBL/GenBank/DDBJ whole genome shotgun (WGS) entry which is preliminary data.</text>
</comment>